<dbReference type="InterPro" id="IPR014001">
    <property type="entry name" value="Helicase_ATP-bd"/>
</dbReference>
<evidence type="ECO:0000256" key="1">
    <source>
        <dbReference type="ARBA" id="ARBA00022741"/>
    </source>
</evidence>
<protein>
    <submittedName>
        <fullName evidence="8">ATP-dependent RNA helicase SUPV3L1/SUV3</fullName>
    </submittedName>
</protein>
<feature type="compositionally biased region" description="Low complexity" evidence="5">
    <location>
        <begin position="851"/>
        <end position="892"/>
    </location>
</feature>
<dbReference type="Gene3D" id="3.40.50.300">
    <property type="entry name" value="P-loop containing nucleotide triphosphate hydrolases"/>
    <property type="match status" value="2"/>
</dbReference>
<evidence type="ECO:0000256" key="3">
    <source>
        <dbReference type="ARBA" id="ARBA00022806"/>
    </source>
</evidence>
<dbReference type="Proteomes" id="UP000199423">
    <property type="component" value="Unassembled WGS sequence"/>
</dbReference>
<dbReference type="InterPro" id="IPR001650">
    <property type="entry name" value="Helicase_C-like"/>
</dbReference>
<feature type="region of interest" description="Disordered" evidence="5">
    <location>
        <begin position="762"/>
        <end position="782"/>
    </location>
</feature>
<dbReference type="STRING" id="51670.SAMN04488557_3139"/>
<dbReference type="SUPFAM" id="SSF52540">
    <property type="entry name" value="P-loop containing nucleoside triphosphate hydrolases"/>
    <property type="match status" value="2"/>
</dbReference>
<feature type="compositionally biased region" description="Low complexity" evidence="5">
    <location>
        <begin position="818"/>
        <end position="839"/>
    </location>
</feature>
<evidence type="ECO:0000259" key="7">
    <source>
        <dbReference type="PROSITE" id="PS51194"/>
    </source>
</evidence>
<gene>
    <name evidence="8" type="ORF">SAMN04488557_3139</name>
</gene>
<sequence length="1060" mass="116289">MASDLEARIRNVTAVLGPTNTGKTHLAIERMLGHESGMIGLPLRLLAREVYDKIKQRVGADKVALITGEEKIKPERARYWVSTVEAMPRDIDVDFLAIDEIQLCGDPERGHVFTDRLLHARGRSETLLLGAQTMREAISDLIPGANFISRPRLSKLTYSGEKKITRLPSRTAIVAFSAQEVYALAELIRRQRGGAAVVLGALSPRTRNAQVALYQSGDVEFLIATDAIGMGLNLDVDHVAFSALRKFDGYNHRNLTPAEIGQIAGRAGRHMNDGTFGVTGGADGLDADMVERLETHSFDSVKTLQWRNRELNFSSLDALHTSLRELPREQRLTRARTADDVAALEALSADREITDIATNRDRVALLWDVCQVPDYRKISGQSHAELVGNLYRHLTSGNNRIDEDWFSKQVSLADRTDGDIDTLANRIAHIRTWTFVANRPDWLGDPQHWQERTRAIEDSLSDALHECLTQRFVDRRTSALMKGMRDKDELTADIADDGAITVENHFVGRLKGFRFTLDAAGDGIHEKATRQAAMQVVTRELGMRARRVAAAQNEAFKLTRTGSIMWREDELAKLERSEDPLQPGLTLLADDAMSEADREKVQARLKTWLDDTIADKLKPLVEMSRSTELQGLARGIAFQLKEGLGALKRETVANEINALDQAARAELRKFGLRFGAFNIFFPLMLKPAPADLAATLWLLKNPTPAGTAPQLPRPGLTSVAVDPATPEALYRAHGFHLCGPRAIRLDILERLADLIRPLLAWRSGPGKTEAPPKGSTGDGGFRATDDMMSILGCSVDELSEVLKALGFRLERRPIVAAAPAPAPATETSASPEATTGGEAKPAETETEPEPELAAAEAPADEAATAAAVPSPAEEAEPAVATPSDTTQAAAAPEAEKFEEIWRPRRHQRPERRDGPPRREGGQNRHQRPHSNRPAAGVPHAASSATANSEAPASETPAGNDRAEHQRHRRPERQENRGERPRFEGRKGGGDRRPDQGGRKEDANRPRRDDNRNGRREERRSPQVITAAPPKSAAADSSSPFAALAALKAQMEKRSEGSGST</sequence>
<dbReference type="PANTHER" id="PTHR12131:SF1">
    <property type="entry name" value="ATP-DEPENDENT RNA HELICASE SUPV3L1, MITOCHONDRIAL-RELATED"/>
    <property type="match status" value="1"/>
</dbReference>
<dbReference type="Pfam" id="PF00271">
    <property type="entry name" value="Helicase_C"/>
    <property type="match status" value="1"/>
</dbReference>
<dbReference type="GO" id="GO:0004386">
    <property type="term" value="F:helicase activity"/>
    <property type="evidence" value="ECO:0007669"/>
    <property type="project" value="UniProtKB-KW"/>
</dbReference>
<evidence type="ECO:0000313" key="8">
    <source>
        <dbReference type="EMBL" id="SFV37390.1"/>
    </source>
</evidence>
<feature type="compositionally biased region" description="Basic and acidic residues" evidence="5">
    <location>
        <begin position="910"/>
        <end position="922"/>
    </location>
</feature>
<accession>A0A1I7NS09</accession>
<feature type="compositionally biased region" description="Basic and acidic residues" evidence="5">
    <location>
        <begin position="971"/>
        <end position="1020"/>
    </location>
</feature>
<dbReference type="GO" id="GO:0016787">
    <property type="term" value="F:hydrolase activity"/>
    <property type="evidence" value="ECO:0007669"/>
    <property type="project" value="UniProtKB-KW"/>
</dbReference>
<dbReference type="RefSeq" id="WP_092868657.1">
    <property type="nucleotide sequence ID" value="NZ_FPCH01000003.1"/>
</dbReference>
<evidence type="ECO:0000256" key="5">
    <source>
        <dbReference type="SAM" id="MobiDB-lite"/>
    </source>
</evidence>
<dbReference type="OrthoDB" id="9807155at2"/>
<keyword evidence="9" id="KW-1185">Reference proteome</keyword>
<feature type="domain" description="Helicase C-terminal" evidence="7">
    <location>
        <begin position="159"/>
        <end position="327"/>
    </location>
</feature>
<evidence type="ECO:0000256" key="4">
    <source>
        <dbReference type="ARBA" id="ARBA00022840"/>
    </source>
</evidence>
<keyword evidence="2" id="KW-0378">Hydrolase</keyword>
<proteinExistence type="predicted"/>
<dbReference type="PROSITE" id="PS51192">
    <property type="entry name" value="HELICASE_ATP_BIND_1"/>
    <property type="match status" value="1"/>
</dbReference>
<evidence type="ECO:0000259" key="6">
    <source>
        <dbReference type="PROSITE" id="PS51192"/>
    </source>
</evidence>
<dbReference type="EMBL" id="FPCH01000003">
    <property type="protein sequence ID" value="SFV37390.1"/>
    <property type="molecule type" value="Genomic_DNA"/>
</dbReference>
<feature type="compositionally biased region" description="Basic and acidic residues" evidence="5">
    <location>
        <begin position="893"/>
        <end position="902"/>
    </location>
</feature>
<dbReference type="SMART" id="SM00490">
    <property type="entry name" value="HELICc"/>
    <property type="match status" value="1"/>
</dbReference>
<reference evidence="9" key="1">
    <citation type="submission" date="2016-10" db="EMBL/GenBank/DDBJ databases">
        <authorList>
            <person name="Varghese N."/>
            <person name="Submissions S."/>
        </authorList>
    </citation>
    <scope>NUCLEOTIDE SEQUENCE [LARGE SCALE GENOMIC DNA]</scope>
    <source>
        <strain evidence="9">DSM 1565</strain>
    </source>
</reference>
<dbReference type="Pfam" id="PF22527">
    <property type="entry name" value="DEXQc_Suv3"/>
    <property type="match status" value="1"/>
</dbReference>
<keyword evidence="3 8" id="KW-0347">Helicase</keyword>
<dbReference type="InterPro" id="IPR050699">
    <property type="entry name" value="RNA-DNA_Helicase"/>
</dbReference>
<feature type="domain" description="Helicase ATP-binding" evidence="6">
    <location>
        <begin position="4"/>
        <end position="151"/>
    </location>
</feature>
<keyword evidence="1" id="KW-0547">Nucleotide-binding</keyword>
<dbReference type="InterPro" id="IPR055206">
    <property type="entry name" value="DEXQc_SUV3"/>
</dbReference>
<dbReference type="GO" id="GO:0005524">
    <property type="term" value="F:ATP binding"/>
    <property type="evidence" value="ECO:0007669"/>
    <property type="project" value="UniProtKB-KW"/>
</dbReference>
<feature type="compositionally biased region" description="Low complexity" evidence="5">
    <location>
        <begin position="1026"/>
        <end position="1038"/>
    </location>
</feature>
<dbReference type="PANTHER" id="PTHR12131">
    <property type="entry name" value="ATP-DEPENDENT RNA AND DNA HELICASE"/>
    <property type="match status" value="1"/>
</dbReference>
<dbReference type="InterPro" id="IPR027417">
    <property type="entry name" value="P-loop_NTPase"/>
</dbReference>
<dbReference type="PROSITE" id="PS51194">
    <property type="entry name" value="HELICASE_CTER"/>
    <property type="match status" value="1"/>
</dbReference>
<evidence type="ECO:0000313" key="9">
    <source>
        <dbReference type="Proteomes" id="UP000199423"/>
    </source>
</evidence>
<name>A0A1I7NS09_9HYPH</name>
<dbReference type="AlphaFoldDB" id="A0A1I7NS09"/>
<evidence type="ECO:0000256" key="2">
    <source>
        <dbReference type="ARBA" id="ARBA00022801"/>
    </source>
</evidence>
<organism evidence="8 9">
    <name type="scientific">Hyphomicrobium facile</name>
    <dbReference type="NCBI Taxonomy" id="51670"/>
    <lineage>
        <taxon>Bacteria</taxon>
        <taxon>Pseudomonadati</taxon>
        <taxon>Pseudomonadota</taxon>
        <taxon>Alphaproteobacteria</taxon>
        <taxon>Hyphomicrobiales</taxon>
        <taxon>Hyphomicrobiaceae</taxon>
        <taxon>Hyphomicrobium</taxon>
    </lineage>
</organism>
<feature type="region of interest" description="Disordered" evidence="5">
    <location>
        <begin position="818"/>
        <end position="1038"/>
    </location>
</feature>
<keyword evidence="4" id="KW-0067">ATP-binding</keyword>